<reference evidence="1 2" key="1">
    <citation type="submission" date="2018-06" db="EMBL/GenBank/DDBJ databases">
        <authorList>
            <consortium name="Pathogen Informatics"/>
            <person name="Doyle S."/>
        </authorList>
    </citation>
    <scope>NUCLEOTIDE SEQUENCE [LARGE SCALE GENOMIC DNA]</scope>
    <source>
        <strain evidence="1 2">NCTC10860</strain>
    </source>
</reference>
<gene>
    <name evidence="1" type="ORF">NCTC10860_00110</name>
</gene>
<dbReference type="InterPro" id="IPR019701">
    <property type="entry name" value="Phage_P22_NinX"/>
</dbReference>
<accession>A0A379JZI7</accession>
<dbReference type="Pfam" id="PF10765">
    <property type="entry name" value="Phage_P22_NinX"/>
    <property type="match status" value="1"/>
</dbReference>
<evidence type="ECO:0000313" key="2">
    <source>
        <dbReference type="Proteomes" id="UP000254084"/>
    </source>
</evidence>
<name>A0A379JZI7_ECTOL</name>
<dbReference type="AlphaFoldDB" id="A0A379JZI7"/>
<sequence length="135" mass="14458">MTTTVEAKASELAGAALDWAVAKADGAQLVEVEGRHSVITGFRLNPIRVPGGYTPSTDWNQGGPLIFEYRVNLIEVNEDCWEAWVSGQEDQRYQGGDSPLVAICRAVVASQLGDTVMVPEALFGTAETSTIKSSD</sequence>
<evidence type="ECO:0000313" key="1">
    <source>
        <dbReference type="EMBL" id="SUD57907.1"/>
    </source>
</evidence>
<dbReference type="EMBL" id="UGUW01000001">
    <property type="protein sequence ID" value="SUD57907.1"/>
    <property type="molecule type" value="Genomic_DNA"/>
</dbReference>
<organism evidence="1 2">
    <name type="scientific">Ectopseudomonas oleovorans</name>
    <name type="common">Pseudomonas oleovorans</name>
    <dbReference type="NCBI Taxonomy" id="301"/>
    <lineage>
        <taxon>Bacteria</taxon>
        <taxon>Pseudomonadati</taxon>
        <taxon>Pseudomonadota</taxon>
        <taxon>Gammaproteobacteria</taxon>
        <taxon>Pseudomonadales</taxon>
        <taxon>Pseudomonadaceae</taxon>
        <taxon>Ectopseudomonas</taxon>
    </lineage>
</organism>
<dbReference type="Proteomes" id="UP000254084">
    <property type="component" value="Unassembled WGS sequence"/>
</dbReference>
<protein>
    <submittedName>
        <fullName evidence="1">Protein of uncharacterized function (DUF2591)</fullName>
    </submittedName>
</protein>
<dbReference type="RefSeq" id="WP_084341300.1">
    <property type="nucleotide sequence ID" value="NZ_UGUW01000001.1"/>
</dbReference>
<proteinExistence type="predicted"/>